<evidence type="ECO:0000256" key="4">
    <source>
        <dbReference type="ARBA" id="ARBA00023002"/>
    </source>
</evidence>
<dbReference type="PROSITE" id="PS51387">
    <property type="entry name" value="FAD_PCMH"/>
    <property type="match status" value="1"/>
</dbReference>
<dbReference type="Pfam" id="PF02913">
    <property type="entry name" value="FAD-oxidase_C"/>
    <property type="match status" value="1"/>
</dbReference>
<dbReference type="Gene3D" id="1.10.45.10">
    <property type="entry name" value="Vanillyl-alcohol Oxidase, Chain A, domain 4"/>
    <property type="match status" value="1"/>
</dbReference>
<dbReference type="Pfam" id="PF01565">
    <property type="entry name" value="FAD_binding_4"/>
    <property type="match status" value="1"/>
</dbReference>
<accession>A0ABV4U309</accession>
<keyword evidence="4" id="KW-0560">Oxidoreductase</keyword>
<dbReference type="EMBL" id="JBGUBD010000004">
    <property type="protein sequence ID" value="MFA9477975.1"/>
    <property type="molecule type" value="Genomic_DNA"/>
</dbReference>
<dbReference type="InterPro" id="IPR016171">
    <property type="entry name" value="Vanillyl_alc_oxidase_C-sub2"/>
</dbReference>
<dbReference type="SUPFAM" id="SSF56176">
    <property type="entry name" value="FAD-binding/transporter-associated domain-like"/>
    <property type="match status" value="1"/>
</dbReference>
<dbReference type="InterPro" id="IPR006094">
    <property type="entry name" value="Oxid_FAD_bind_N"/>
</dbReference>
<dbReference type="RefSeq" id="WP_425344904.1">
    <property type="nucleotide sequence ID" value="NZ_JBGUBD010000004.1"/>
</dbReference>
<keyword evidence="7" id="KW-1185">Reference proteome</keyword>
<gene>
    <name evidence="6" type="ORF">ACERK3_06645</name>
</gene>
<dbReference type="InterPro" id="IPR004113">
    <property type="entry name" value="FAD-bd_oxidored_4_C"/>
</dbReference>
<dbReference type="Gene3D" id="3.30.465.10">
    <property type="match status" value="1"/>
</dbReference>
<dbReference type="InterPro" id="IPR016164">
    <property type="entry name" value="FAD-linked_Oxase-like_C"/>
</dbReference>
<evidence type="ECO:0000313" key="6">
    <source>
        <dbReference type="EMBL" id="MFA9477975.1"/>
    </source>
</evidence>
<keyword evidence="3" id="KW-0274">FAD</keyword>
<evidence type="ECO:0000256" key="1">
    <source>
        <dbReference type="ARBA" id="ARBA00001974"/>
    </source>
</evidence>
<evidence type="ECO:0000313" key="7">
    <source>
        <dbReference type="Proteomes" id="UP001575105"/>
    </source>
</evidence>
<name>A0ABV4U309_9BACT</name>
<dbReference type="InterPro" id="IPR016166">
    <property type="entry name" value="FAD-bd_PCMH"/>
</dbReference>
<dbReference type="PANTHER" id="PTHR11748:SF103">
    <property type="entry name" value="GLYCOLATE OXIDASE SUBUNIT GLCE"/>
    <property type="match status" value="1"/>
</dbReference>
<dbReference type="InterPro" id="IPR036318">
    <property type="entry name" value="FAD-bd_PCMH-like_sf"/>
</dbReference>
<dbReference type="SUPFAM" id="SSF55103">
    <property type="entry name" value="FAD-linked oxidases, C-terminal domain"/>
    <property type="match status" value="1"/>
</dbReference>
<protein>
    <submittedName>
        <fullName evidence="6">FAD-binding oxidoreductase</fullName>
    </submittedName>
</protein>
<proteinExistence type="predicted"/>
<evidence type="ECO:0000256" key="2">
    <source>
        <dbReference type="ARBA" id="ARBA00022630"/>
    </source>
</evidence>
<keyword evidence="2" id="KW-0285">Flavoprotein</keyword>
<evidence type="ECO:0000259" key="5">
    <source>
        <dbReference type="PROSITE" id="PS51387"/>
    </source>
</evidence>
<dbReference type="InterPro" id="IPR016169">
    <property type="entry name" value="FAD-bd_PCMH_sub2"/>
</dbReference>
<comment type="caution">
    <text evidence="6">The sequence shown here is derived from an EMBL/GenBank/DDBJ whole genome shotgun (WGS) entry which is preliminary data.</text>
</comment>
<sequence>MPDHPDPTSPTPLTAPDADALVAAVRSAIDTRVPLVNYGRAHTGLGHPPPNPHTPYTFTANTIDHEVRDLVVRADVGCTLAELQTTLARENQFLPIDGDDKLTLAELVDHDILGPLRTGYGGLRDRLLGLTFVDGEARIVKVGGRTVKNVAGYDVTKLLVGAMGELGIITEVNLRTATIPPATLIVDLNVKEPQQLDDFQTTWLTAEAAPTWAVLVYDHQACTLRVGYHGTSRACHVQLRSLETLCDQMTDVRLAASEEYGYDEDQRERAAASDWRNDVPALVKIIVPPATSGFVCQSLMLHPPNDPPRQIEAYPFQGSVFVGGEFNADQARRLDAQIAHVIAPAGGVRVWHRRPPNADDIDPFPPHNTDWPVLQRIKQTLDPHNILNPGRYLTTTP</sequence>
<dbReference type="PANTHER" id="PTHR11748">
    <property type="entry name" value="D-LACTATE DEHYDROGENASE"/>
    <property type="match status" value="1"/>
</dbReference>
<reference evidence="6 7" key="1">
    <citation type="submission" date="2024-08" db="EMBL/GenBank/DDBJ databases">
        <title>Whole-genome sequencing of halo(alkali)philic microorganisms from hypersaline lakes.</title>
        <authorList>
            <person name="Sorokin D.Y."/>
            <person name="Merkel A.Y."/>
            <person name="Messina E."/>
            <person name="Yakimov M."/>
        </authorList>
    </citation>
    <scope>NUCLEOTIDE SEQUENCE [LARGE SCALE GENOMIC DNA]</scope>
    <source>
        <strain evidence="6 7">AB-hyl4</strain>
    </source>
</reference>
<dbReference type="Proteomes" id="UP001575105">
    <property type="component" value="Unassembled WGS sequence"/>
</dbReference>
<feature type="domain" description="FAD-binding PCMH-type" evidence="5">
    <location>
        <begin position="1"/>
        <end position="179"/>
    </location>
</feature>
<comment type="cofactor">
    <cofactor evidence="1">
        <name>FAD</name>
        <dbReference type="ChEBI" id="CHEBI:57692"/>
    </cofactor>
</comment>
<evidence type="ECO:0000256" key="3">
    <source>
        <dbReference type="ARBA" id="ARBA00022827"/>
    </source>
</evidence>
<organism evidence="6 7">
    <name type="scientific">Natronomicrosphaera hydrolytica</name>
    <dbReference type="NCBI Taxonomy" id="3242702"/>
    <lineage>
        <taxon>Bacteria</taxon>
        <taxon>Pseudomonadati</taxon>
        <taxon>Planctomycetota</taxon>
        <taxon>Phycisphaerae</taxon>
        <taxon>Phycisphaerales</taxon>
        <taxon>Phycisphaeraceae</taxon>
        <taxon>Natronomicrosphaera</taxon>
    </lineage>
</organism>